<evidence type="ECO:0000256" key="2">
    <source>
        <dbReference type="ARBA" id="ARBA00004496"/>
    </source>
</evidence>
<dbReference type="PANTHER" id="PTHR10683:SF31">
    <property type="entry name" value="TRANSALDOLASE"/>
    <property type="match status" value="1"/>
</dbReference>
<dbReference type="GO" id="GO:0004801">
    <property type="term" value="F:transaldolase activity"/>
    <property type="evidence" value="ECO:0007669"/>
    <property type="project" value="UniProtKB-UniRule"/>
</dbReference>
<comment type="pathway">
    <text evidence="3 10">Carbohydrate degradation; pentose phosphate pathway; D-glyceraldehyde 3-phosphate and beta-D-fructose 6-phosphate from D-ribose 5-phosphate and D-xylulose 5-phosphate (non-oxidative stage): step 2/3.</text>
</comment>
<reference evidence="11 12" key="1">
    <citation type="submission" date="2019-02" db="EMBL/GenBank/DDBJ databases">
        <title>Deep-cultivation of Planctomycetes and their phenomic and genomic characterization uncovers novel biology.</title>
        <authorList>
            <person name="Wiegand S."/>
            <person name="Jogler M."/>
            <person name="Boedeker C."/>
            <person name="Pinto D."/>
            <person name="Vollmers J."/>
            <person name="Rivas-Marin E."/>
            <person name="Kohn T."/>
            <person name="Peeters S.H."/>
            <person name="Heuer A."/>
            <person name="Rast P."/>
            <person name="Oberbeckmann S."/>
            <person name="Bunk B."/>
            <person name="Jeske O."/>
            <person name="Meyerdierks A."/>
            <person name="Storesund J.E."/>
            <person name="Kallscheuer N."/>
            <person name="Luecker S."/>
            <person name="Lage O.M."/>
            <person name="Pohl T."/>
            <person name="Merkel B.J."/>
            <person name="Hornburger P."/>
            <person name="Mueller R.-W."/>
            <person name="Bruemmer F."/>
            <person name="Labrenz M."/>
            <person name="Spormann A.M."/>
            <person name="Op den Camp H."/>
            <person name="Overmann J."/>
            <person name="Amann R."/>
            <person name="Jetten M.S.M."/>
            <person name="Mascher T."/>
            <person name="Medema M.H."/>
            <person name="Devos D.P."/>
            <person name="Kaster A.-K."/>
            <person name="Ovreas L."/>
            <person name="Rohde M."/>
            <person name="Galperin M.Y."/>
            <person name="Jogler C."/>
        </authorList>
    </citation>
    <scope>NUCLEOTIDE SEQUENCE [LARGE SCALE GENOMIC DNA]</scope>
    <source>
        <strain evidence="11 12">Pan189</strain>
    </source>
</reference>
<comment type="subcellular location">
    <subcellularLocation>
        <location evidence="2 10">Cytoplasm</location>
    </subcellularLocation>
</comment>
<dbReference type="AlphaFoldDB" id="A0A517QXD8"/>
<keyword evidence="8 10" id="KW-0570">Pentose shunt</keyword>
<evidence type="ECO:0000313" key="11">
    <source>
        <dbReference type="EMBL" id="QDT36257.1"/>
    </source>
</evidence>
<dbReference type="Pfam" id="PF00923">
    <property type="entry name" value="TAL_FSA"/>
    <property type="match status" value="1"/>
</dbReference>
<dbReference type="KEGG" id="svp:Pan189_06120"/>
<dbReference type="SUPFAM" id="SSF51569">
    <property type="entry name" value="Aldolase"/>
    <property type="match status" value="1"/>
</dbReference>
<protein>
    <recommendedName>
        <fullName evidence="5 10">Transaldolase</fullName>
        <ecNumber evidence="5 10">2.2.1.2</ecNumber>
    </recommendedName>
</protein>
<dbReference type="PANTHER" id="PTHR10683">
    <property type="entry name" value="TRANSALDOLASE"/>
    <property type="match status" value="1"/>
</dbReference>
<name>A0A517QXD8_9PLAN</name>
<dbReference type="InterPro" id="IPR004732">
    <property type="entry name" value="Transaldolase_2"/>
</dbReference>
<keyword evidence="12" id="KW-1185">Reference proteome</keyword>
<dbReference type="UniPathway" id="UPA00115">
    <property type="reaction ID" value="UER00414"/>
</dbReference>
<dbReference type="EMBL" id="CP036268">
    <property type="protein sequence ID" value="QDT36257.1"/>
    <property type="molecule type" value="Genomic_DNA"/>
</dbReference>
<dbReference type="GO" id="GO:0005975">
    <property type="term" value="P:carbohydrate metabolic process"/>
    <property type="evidence" value="ECO:0007669"/>
    <property type="project" value="InterPro"/>
</dbReference>
<organism evidence="11 12">
    <name type="scientific">Stratiformator vulcanicus</name>
    <dbReference type="NCBI Taxonomy" id="2527980"/>
    <lineage>
        <taxon>Bacteria</taxon>
        <taxon>Pseudomonadati</taxon>
        <taxon>Planctomycetota</taxon>
        <taxon>Planctomycetia</taxon>
        <taxon>Planctomycetales</taxon>
        <taxon>Planctomycetaceae</taxon>
        <taxon>Stratiformator</taxon>
    </lineage>
</organism>
<accession>A0A517QXD8</accession>
<evidence type="ECO:0000256" key="3">
    <source>
        <dbReference type="ARBA" id="ARBA00004857"/>
    </source>
</evidence>
<keyword evidence="6 10" id="KW-0963">Cytoplasm</keyword>
<dbReference type="GO" id="GO:0006098">
    <property type="term" value="P:pentose-phosphate shunt"/>
    <property type="evidence" value="ECO:0007669"/>
    <property type="project" value="UniProtKB-UniRule"/>
</dbReference>
<dbReference type="GO" id="GO:0005737">
    <property type="term" value="C:cytoplasm"/>
    <property type="evidence" value="ECO:0007669"/>
    <property type="project" value="UniProtKB-SubCell"/>
</dbReference>
<comment type="function">
    <text evidence="1 10">Transaldolase is important for the balance of metabolites in the pentose-phosphate pathway.</text>
</comment>
<evidence type="ECO:0000256" key="10">
    <source>
        <dbReference type="HAMAP-Rule" id="MF_00493"/>
    </source>
</evidence>
<dbReference type="Proteomes" id="UP000317318">
    <property type="component" value="Chromosome"/>
</dbReference>
<evidence type="ECO:0000313" key="12">
    <source>
        <dbReference type="Proteomes" id="UP000317318"/>
    </source>
</evidence>
<evidence type="ECO:0000256" key="4">
    <source>
        <dbReference type="ARBA" id="ARBA00008426"/>
    </source>
</evidence>
<comment type="catalytic activity">
    <reaction evidence="10">
        <text>D-sedoheptulose 7-phosphate + D-glyceraldehyde 3-phosphate = D-erythrose 4-phosphate + beta-D-fructose 6-phosphate</text>
        <dbReference type="Rhea" id="RHEA:17053"/>
        <dbReference type="ChEBI" id="CHEBI:16897"/>
        <dbReference type="ChEBI" id="CHEBI:57483"/>
        <dbReference type="ChEBI" id="CHEBI:57634"/>
        <dbReference type="ChEBI" id="CHEBI:59776"/>
        <dbReference type="EC" id="2.2.1.2"/>
    </reaction>
</comment>
<keyword evidence="9 10" id="KW-0704">Schiff base</keyword>
<evidence type="ECO:0000256" key="6">
    <source>
        <dbReference type="ARBA" id="ARBA00022490"/>
    </source>
</evidence>
<dbReference type="InterPro" id="IPR013785">
    <property type="entry name" value="Aldolase_TIM"/>
</dbReference>
<keyword evidence="7 10" id="KW-0808">Transferase</keyword>
<dbReference type="InterPro" id="IPR001585">
    <property type="entry name" value="TAL/FSA"/>
</dbReference>
<dbReference type="EC" id="2.2.1.2" evidence="5 10"/>
<evidence type="ECO:0000256" key="7">
    <source>
        <dbReference type="ARBA" id="ARBA00022679"/>
    </source>
</evidence>
<dbReference type="OrthoDB" id="140919at2"/>
<evidence type="ECO:0000256" key="8">
    <source>
        <dbReference type="ARBA" id="ARBA00023126"/>
    </source>
</evidence>
<evidence type="ECO:0000256" key="1">
    <source>
        <dbReference type="ARBA" id="ARBA00003518"/>
    </source>
</evidence>
<dbReference type="Gene3D" id="3.20.20.70">
    <property type="entry name" value="Aldolase class I"/>
    <property type="match status" value="1"/>
</dbReference>
<gene>
    <name evidence="10 11" type="primary">tal</name>
    <name evidence="11" type="ORF">Pan189_06120</name>
</gene>
<feature type="active site" description="Schiff-base intermediate with substrate" evidence="10">
    <location>
        <position position="139"/>
    </location>
</feature>
<dbReference type="HAMAP" id="MF_00493">
    <property type="entry name" value="Transaldolase_2"/>
    <property type="match status" value="1"/>
</dbReference>
<sequence>MTPLESLVATGTKLWLDSVDPDLVIENKSFGATGATSNPIIISGLIKTGRFDDDIAKFMEAGDSDEVVAWKVTDKLVQSAQDVFLEDWEKSNGDTGWVSFELDPLLEDTENTMSVEEKAAKYVELGRQWAAGHKNRMIKVPATPGGIAALEDLTAAGVTLNVTLLFSDRQYEAARDAVWRGAQRRASLDGFKSVYSIFISRIDVYSKKQVPELSDAAQGQVGLVNAKRIWKMNNEFWADKGLGLNQEMIFASTGRKLEGDSEDKYVSALAGSDIQTNPPETNAAIQEMEGKTFERTVDHFPPQEVLAEIDEKVDFEHLEKTLMEEGLKKFADPQKALLELIASKRAELAPATS</sequence>
<dbReference type="RefSeq" id="WP_145362472.1">
    <property type="nucleotide sequence ID" value="NZ_CP036268.1"/>
</dbReference>
<comment type="similarity">
    <text evidence="4 10">Belongs to the transaldolase family. Type 2 subfamily.</text>
</comment>
<evidence type="ECO:0000256" key="5">
    <source>
        <dbReference type="ARBA" id="ARBA00013151"/>
    </source>
</evidence>
<proteinExistence type="inferred from homology"/>
<evidence type="ECO:0000256" key="9">
    <source>
        <dbReference type="ARBA" id="ARBA00023270"/>
    </source>
</evidence>